<evidence type="ECO:0000256" key="1">
    <source>
        <dbReference type="SAM" id="MobiDB-lite"/>
    </source>
</evidence>
<accession>A0A9J5YHX2</accession>
<sequence length="537" mass="61437">MDVIVEEPMDGQVKTHAPLNVSTSQRELVSNENSQSASPERLKPLNSDNLGSPSAKFHQTADRRDEFSRTVPCSRPLHLRQRITKLFSRKLDWPAIRKMCKEWFKNPLNILLFIWIVCVAVSSVTMLLLMTGVLNHALPKKSQRDTWTEVINQILNALFTLLCLYQHPQRISHFNLLLRWRPEDISRLRKAYCKNGTYKPHEWTHMMVVVVLLNLNCFAQYALCWLNWGYKRSERPATVVGICLLVAVLAPAIAGAYCTHSPLGKDYDTELDEESQVQKIAAESSSASPPRRKALEKRFSFASDKGRVIETRPQWSGGILDFWDDISSAYLSLFCCFCVFGWNMERLGFGNMYVHIATFLLFCMAPFWIFNLAAVNTDGDTVKRVLGVTGIFLSLFGLLYGGFWRIRMRKRYNLPPYNTCCGKPYVADCALWLFCCCCSLAQEVRTGNSYDIVEDKFRRKDENISPLPREDGRYEYTSGPPLQTIKSPSRFADEIPSPDRQQPLVEDESHTKGQNAIMIPPTPSVIQREDDNLNHKL</sequence>
<feature type="compositionally biased region" description="Basic and acidic residues" evidence="1">
    <location>
        <begin position="463"/>
        <end position="474"/>
    </location>
</feature>
<dbReference type="Pfam" id="PF04749">
    <property type="entry name" value="PLAC8"/>
    <property type="match status" value="1"/>
</dbReference>
<dbReference type="PANTHER" id="PTHR31045:SF30">
    <property type="entry name" value="PLAC8 FAMILY PROTEIN"/>
    <property type="match status" value="1"/>
</dbReference>
<proteinExistence type="predicted"/>
<reference evidence="3 4" key="1">
    <citation type="submission" date="2020-09" db="EMBL/GenBank/DDBJ databases">
        <title>De no assembly of potato wild relative species, Solanum commersonii.</title>
        <authorList>
            <person name="Cho K."/>
        </authorList>
    </citation>
    <scope>NUCLEOTIDE SEQUENCE [LARGE SCALE GENOMIC DNA]</scope>
    <source>
        <strain evidence="3">LZ3.2</strain>
        <tissue evidence="3">Leaf</tissue>
    </source>
</reference>
<feature type="transmembrane region" description="Helical" evidence="2">
    <location>
        <begin position="354"/>
        <end position="373"/>
    </location>
</feature>
<feature type="transmembrane region" description="Helical" evidence="2">
    <location>
        <begin position="326"/>
        <end position="342"/>
    </location>
</feature>
<gene>
    <name evidence="3" type="ORF">H5410_031701</name>
</gene>
<evidence type="ECO:0008006" key="5">
    <source>
        <dbReference type="Google" id="ProtNLM"/>
    </source>
</evidence>
<dbReference type="GO" id="GO:0051762">
    <property type="term" value="P:sesquiterpene biosynthetic process"/>
    <property type="evidence" value="ECO:0007669"/>
    <property type="project" value="TreeGrafter"/>
</dbReference>
<feature type="transmembrane region" description="Helical" evidence="2">
    <location>
        <begin position="385"/>
        <end position="404"/>
    </location>
</feature>
<dbReference type="InterPro" id="IPR021369">
    <property type="entry name" value="DUF2985"/>
</dbReference>
<protein>
    <recommendedName>
        <fullName evidence="5">PLAC8 motif-containing protein</fullName>
    </recommendedName>
</protein>
<evidence type="ECO:0000256" key="2">
    <source>
        <dbReference type="SAM" id="Phobius"/>
    </source>
</evidence>
<evidence type="ECO:0000313" key="4">
    <source>
        <dbReference type="Proteomes" id="UP000824120"/>
    </source>
</evidence>
<feature type="transmembrane region" description="Helical" evidence="2">
    <location>
        <begin position="112"/>
        <end position="138"/>
    </location>
</feature>
<dbReference type="GO" id="GO:0009975">
    <property type="term" value="F:cyclase activity"/>
    <property type="evidence" value="ECO:0007669"/>
    <property type="project" value="TreeGrafter"/>
</dbReference>
<dbReference type="Proteomes" id="UP000824120">
    <property type="component" value="Chromosome 6"/>
</dbReference>
<feature type="compositionally biased region" description="Basic and acidic residues" evidence="1">
    <location>
        <begin position="527"/>
        <end position="537"/>
    </location>
</feature>
<dbReference type="NCBIfam" id="TIGR01571">
    <property type="entry name" value="A_thal_Cys_rich"/>
    <property type="match status" value="1"/>
</dbReference>
<keyword evidence="2" id="KW-0812">Transmembrane</keyword>
<feature type="region of interest" description="Disordered" evidence="1">
    <location>
        <begin position="463"/>
        <end position="482"/>
    </location>
</feature>
<dbReference type="OrthoDB" id="6407410at2759"/>
<feature type="region of interest" description="Disordered" evidence="1">
    <location>
        <begin position="1"/>
        <end position="63"/>
    </location>
</feature>
<evidence type="ECO:0000313" key="3">
    <source>
        <dbReference type="EMBL" id="KAG5600331.1"/>
    </source>
</evidence>
<comment type="caution">
    <text evidence="3">The sequence shown here is derived from an EMBL/GenBank/DDBJ whole genome shotgun (WGS) entry which is preliminary data.</text>
</comment>
<name>A0A9J5YHX2_SOLCO</name>
<keyword evidence="4" id="KW-1185">Reference proteome</keyword>
<dbReference type="AlphaFoldDB" id="A0A9J5YHX2"/>
<feature type="transmembrane region" description="Helical" evidence="2">
    <location>
        <begin position="206"/>
        <end position="226"/>
    </location>
</feature>
<dbReference type="EMBL" id="JACXVP010000006">
    <property type="protein sequence ID" value="KAG5600331.1"/>
    <property type="molecule type" value="Genomic_DNA"/>
</dbReference>
<keyword evidence="2" id="KW-1133">Transmembrane helix</keyword>
<organism evidence="3 4">
    <name type="scientific">Solanum commersonii</name>
    <name type="common">Commerson's wild potato</name>
    <name type="synonym">Commerson's nightshade</name>
    <dbReference type="NCBI Taxonomy" id="4109"/>
    <lineage>
        <taxon>Eukaryota</taxon>
        <taxon>Viridiplantae</taxon>
        <taxon>Streptophyta</taxon>
        <taxon>Embryophyta</taxon>
        <taxon>Tracheophyta</taxon>
        <taxon>Spermatophyta</taxon>
        <taxon>Magnoliopsida</taxon>
        <taxon>eudicotyledons</taxon>
        <taxon>Gunneridae</taxon>
        <taxon>Pentapetalae</taxon>
        <taxon>asterids</taxon>
        <taxon>lamiids</taxon>
        <taxon>Solanales</taxon>
        <taxon>Solanaceae</taxon>
        <taxon>Solanoideae</taxon>
        <taxon>Solaneae</taxon>
        <taxon>Solanum</taxon>
    </lineage>
</organism>
<dbReference type="Pfam" id="PF11204">
    <property type="entry name" value="DUF2985"/>
    <property type="match status" value="1"/>
</dbReference>
<dbReference type="InterPro" id="IPR006461">
    <property type="entry name" value="PLAC_motif_containing"/>
</dbReference>
<keyword evidence="2" id="KW-0472">Membrane</keyword>
<feature type="compositionally biased region" description="Polar residues" evidence="1">
    <location>
        <begin position="20"/>
        <end position="38"/>
    </location>
</feature>
<dbReference type="PANTHER" id="PTHR31045">
    <property type="entry name" value="PLAC8 FAMILY PROTEIN-RELATED"/>
    <property type="match status" value="1"/>
</dbReference>
<feature type="region of interest" description="Disordered" evidence="1">
    <location>
        <begin position="487"/>
        <end position="537"/>
    </location>
</feature>
<feature type="transmembrane region" description="Helical" evidence="2">
    <location>
        <begin position="238"/>
        <end position="257"/>
    </location>
</feature>